<reference evidence="2" key="1">
    <citation type="submission" date="2025-08" db="UniProtKB">
        <authorList>
            <consortium name="RefSeq"/>
        </authorList>
    </citation>
    <scope>IDENTIFICATION</scope>
    <source>
        <tissue evidence="2">Whole body</tissue>
    </source>
</reference>
<dbReference type="AlphaFoldDB" id="A0A8B8GE08"/>
<organism evidence="1 2">
    <name type="scientific">Sipha flava</name>
    <name type="common">yellow sugarcane aphid</name>
    <dbReference type="NCBI Taxonomy" id="143950"/>
    <lineage>
        <taxon>Eukaryota</taxon>
        <taxon>Metazoa</taxon>
        <taxon>Ecdysozoa</taxon>
        <taxon>Arthropoda</taxon>
        <taxon>Hexapoda</taxon>
        <taxon>Insecta</taxon>
        <taxon>Pterygota</taxon>
        <taxon>Neoptera</taxon>
        <taxon>Paraneoptera</taxon>
        <taxon>Hemiptera</taxon>
        <taxon>Sternorrhyncha</taxon>
        <taxon>Aphidomorpha</taxon>
        <taxon>Aphidoidea</taxon>
        <taxon>Aphididae</taxon>
        <taxon>Sipha</taxon>
    </lineage>
</organism>
<dbReference type="Proteomes" id="UP000694846">
    <property type="component" value="Unplaced"/>
</dbReference>
<protein>
    <submittedName>
        <fullName evidence="2">Uncharacterized protein LOC112691005</fullName>
    </submittedName>
</protein>
<dbReference type="PANTHER" id="PTHR47331">
    <property type="entry name" value="PHD-TYPE DOMAIN-CONTAINING PROTEIN"/>
    <property type="match status" value="1"/>
</dbReference>
<keyword evidence="1" id="KW-1185">Reference proteome</keyword>
<dbReference type="CDD" id="cd01644">
    <property type="entry name" value="RT_pepA17"/>
    <property type="match status" value="1"/>
</dbReference>
<dbReference type="Gene3D" id="3.30.70.270">
    <property type="match status" value="1"/>
</dbReference>
<evidence type="ECO:0000313" key="1">
    <source>
        <dbReference type="Proteomes" id="UP000694846"/>
    </source>
</evidence>
<name>A0A8B8GE08_9HEMI</name>
<dbReference type="OrthoDB" id="6627562at2759"/>
<dbReference type="InterPro" id="IPR008042">
    <property type="entry name" value="Retrotrans_Pao"/>
</dbReference>
<dbReference type="GO" id="GO:0071897">
    <property type="term" value="P:DNA biosynthetic process"/>
    <property type="evidence" value="ECO:0007669"/>
    <property type="project" value="UniProtKB-ARBA"/>
</dbReference>
<dbReference type="Pfam" id="PF05380">
    <property type="entry name" value="Peptidase_A17"/>
    <property type="match status" value="1"/>
</dbReference>
<gene>
    <name evidence="2" type="primary">LOC112691005</name>
</gene>
<evidence type="ECO:0000313" key="2">
    <source>
        <dbReference type="RefSeq" id="XP_025420902.1"/>
    </source>
</evidence>
<accession>A0A8B8GE08</accession>
<dbReference type="SUPFAM" id="SSF56672">
    <property type="entry name" value="DNA/RNA polymerases"/>
    <property type="match status" value="1"/>
</dbReference>
<sequence>MELIPLHERDNVLNYYIPNHCVLKPESKTTKLRVVFNASARTSAGISLNDSLYTGPKLQPDIQVVLLRARLWKFIFMADIKQMYRQILIQPSDRDYLRIFWRFSTQSPIDEYHLSTVTYGTSAAPFQALRTLRHLVILNGAEWPLAANILLNDTFVDDILTGADSETEALHRQKELINLCALAQFELHKWASNNPNILQAVPENCRAMSVSMLFNSGDLPELKVLGLKWDPPSDSFYFQAQPSSGIPTKRSVLSDIARVFDPLGLLSPLTFFTKHIMQQLWTAG</sequence>
<dbReference type="InterPro" id="IPR043128">
    <property type="entry name" value="Rev_trsase/Diguanyl_cyclase"/>
</dbReference>
<dbReference type="InterPro" id="IPR043502">
    <property type="entry name" value="DNA/RNA_pol_sf"/>
</dbReference>
<dbReference type="RefSeq" id="XP_025420902.1">
    <property type="nucleotide sequence ID" value="XM_025565117.1"/>
</dbReference>
<dbReference type="GeneID" id="112691005"/>
<proteinExistence type="predicted"/>
<dbReference type="Gene3D" id="3.10.10.10">
    <property type="entry name" value="HIV Type 1 Reverse Transcriptase, subunit A, domain 1"/>
    <property type="match status" value="1"/>
</dbReference>